<evidence type="ECO:0000259" key="7">
    <source>
        <dbReference type="PROSITE" id="PS51081"/>
    </source>
</evidence>
<keyword evidence="3 5" id="KW-0863">Zinc-finger</keyword>
<dbReference type="OrthoDB" id="8182903at2759"/>
<dbReference type="Proteomes" id="UP000235965">
    <property type="component" value="Unassembled WGS sequence"/>
</dbReference>
<dbReference type="AlphaFoldDB" id="A0A2J7QL72"/>
<dbReference type="Gene3D" id="2.60.210.10">
    <property type="entry name" value="Apoptosis, Tumor Necrosis Factor Receptor Associated Protein 2, Chain A"/>
    <property type="match status" value="1"/>
</dbReference>
<dbReference type="EC" id="2.3.2.27" evidence="6"/>
<reference evidence="8 9" key="1">
    <citation type="submission" date="2017-12" db="EMBL/GenBank/DDBJ databases">
        <title>Hemimetabolous genomes reveal molecular basis of termite eusociality.</title>
        <authorList>
            <person name="Harrison M.C."/>
            <person name="Jongepier E."/>
            <person name="Robertson H.M."/>
            <person name="Arning N."/>
            <person name="Bitard-Feildel T."/>
            <person name="Chao H."/>
            <person name="Childers C.P."/>
            <person name="Dinh H."/>
            <person name="Doddapaneni H."/>
            <person name="Dugan S."/>
            <person name="Gowin J."/>
            <person name="Greiner C."/>
            <person name="Han Y."/>
            <person name="Hu H."/>
            <person name="Hughes D.S.T."/>
            <person name="Huylmans A.-K."/>
            <person name="Kemena C."/>
            <person name="Kremer L.P.M."/>
            <person name="Lee S.L."/>
            <person name="Lopez-Ezquerra A."/>
            <person name="Mallet L."/>
            <person name="Monroy-Kuhn J.M."/>
            <person name="Moser A."/>
            <person name="Murali S.C."/>
            <person name="Muzny D.M."/>
            <person name="Otani S."/>
            <person name="Piulachs M.-D."/>
            <person name="Poelchau M."/>
            <person name="Qu J."/>
            <person name="Schaub F."/>
            <person name="Wada-Katsumata A."/>
            <person name="Worley K.C."/>
            <person name="Xie Q."/>
            <person name="Ylla G."/>
            <person name="Poulsen M."/>
            <person name="Gibbs R.A."/>
            <person name="Schal C."/>
            <person name="Richards S."/>
            <person name="Belles X."/>
            <person name="Korb J."/>
            <person name="Bornberg-Bauer E."/>
        </authorList>
    </citation>
    <scope>NUCLEOTIDE SEQUENCE [LARGE SCALE GENOMIC DNA]</scope>
    <source>
        <tissue evidence="8">Whole body</tissue>
    </source>
</reference>
<dbReference type="SUPFAM" id="SSF49599">
    <property type="entry name" value="TRAF domain-like"/>
    <property type="match status" value="1"/>
</dbReference>
<evidence type="ECO:0000256" key="5">
    <source>
        <dbReference type="PROSITE-ProRule" id="PRU00455"/>
    </source>
</evidence>
<dbReference type="GO" id="GO:0016567">
    <property type="term" value="P:protein ubiquitination"/>
    <property type="evidence" value="ECO:0007669"/>
    <property type="project" value="UniProtKB-UniPathway"/>
</dbReference>
<dbReference type="GO" id="GO:0031624">
    <property type="term" value="F:ubiquitin conjugating enzyme binding"/>
    <property type="evidence" value="ECO:0007669"/>
    <property type="project" value="TreeGrafter"/>
</dbReference>
<evidence type="ECO:0000313" key="9">
    <source>
        <dbReference type="Proteomes" id="UP000235965"/>
    </source>
</evidence>
<comment type="catalytic activity">
    <reaction evidence="6">
        <text>S-ubiquitinyl-[E2 ubiquitin-conjugating enzyme]-L-cysteine + [acceptor protein]-L-lysine = [E2 ubiquitin-conjugating enzyme]-L-cysteine + N(6)-ubiquitinyl-[acceptor protein]-L-lysine.</text>
        <dbReference type="EC" id="2.3.2.27"/>
    </reaction>
</comment>
<dbReference type="Gene3D" id="3.30.40.10">
    <property type="entry name" value="Zinc/RING finger domain, C3HC4 (zinc finger)"/>
    <property type="match status" value="1"/>
</dbReference>
<dbReference type="Pfam" id="PF03145">
    <property type="entry name" value="Sina_TRAF"/>
    <property type="match status" value="1"/>
</dbReference>
<comment type="domain">
    <text evidence="6">The SBD domain (substrate-binding domain) mediates the interaction with substrate proteins. It is related to the TRAF family.</text>
</comment>
<dbReference type="InterPro" id="IPR013010">
    <property type="entry name" value="Znf_SIAH"/>
</dbReference>
<dbReference type="UniPathway" id="UPA00143"/>
<keyword evidence="2 6" id="KW-0479">Metal-binding</keyword>
<keyword evidence="6" id="KW-0833">Ubl conjugation pathway</keyword>
<dbReference type="InParanoid" id="A0A2J7QL72"/>
<comment type="function">
    <text evidence="6">E3 ubiquitin-protein ligase that mediates ubiquitination and subsequent proteasomal degradation of target proteins. E3 ubiquitin ligases accept ubiquitin from an E2 ubiquitin-conjugating enzyme in the form of a thioester and then directly transfers the ubiquitin to targeted substrates.</text>
</comment>
<dbReference type="InterPro" id="IPR008974">
    <property type="entry name" value="TRAF-like"/>
</dbReference>
<organism evidence="8 9">
    <name type="scientific">Cryptotermes secundus</name>
    <dbReference type="NCBI Taxonomy" id="105785"/>
    <lineage>
        <taxon>Eukaryota</taxon>
        <taxon>Metazoa</taxon>
        <taxon>Ecdysozoa</taxon>
        <taxon>Arthropoda</taxon>
        <taxon>Hexapoda</taxon>
        <taxon>Insecta</taxon>
        <taxon>Pterygota</taxon>
        <taxon>Neoptera</taxon>
        <taxon>Polyneoptera</taxon>
        <taxon>Dictyoptera</taxon>
        <taxon>Blattodea</taxon>
        <taxon>Blattoidea</taxon>
        <taxon>Termitoidae</taxon>
        <taxon>Kalotermitidae</taxon>
        <taxon>Cryptotermitinae</taxon>
        <taxon>Cryptotermes</taxon>
    </lineage>
</organism>
<comment type="caution">
    <text evidence="8">The sequence shown here is derived from an EMBL/GenBank/DDBJ whole genome shotgun (WGS) entry which is preliminary data.</text>
</comment>
<dbReference type="InterPro" id="IPR004162">
    <property type="entry name" value="SINA-like_animal"/>
</dbReference>
<dbReference type="InterPro" id="IPR013083">
    <property type="entry name" value="Znf_RING/FYVE/PHD"/>
</dbReference>
<keyword evidence="9" id="KW-1185">Reference proteome</keyword>
<feature type="domain" description="SIAH-type" evidence="7">
    <location>
        <begin position="49"/>
        <end position="111"/>
    </location>
</feature>
<comment type="domain">
    <text evidence="6">The RING-type zinc finger domain is essential for ubiquitin ligase activity.</text>
</comment>
<protein>
    <recommendedName>
        <fullName evidence="6">E3 ubiquitin-protein ligase</fullName>
        <ecNumber evidence="6">2.3.2.27</ecNumber>
    </recommendedName>
</protein>
<evidence type="ECO:0000256" key="3">
    <source>
        <dbReference type="ARBA" id="ARBA00022771"/>
    </source>
</evidence>
<evidence type="ECO:0000256" key="4">
    <source>
        <dbReference type="ARBA" id="ARBA00022833"/>
    </source>
</evidence>
<dbReference type="STRING" id="105785.A0A2J7QL72"/>
<dbReference type="GO" id="GO:0043161">
    <property type="term" value="P:proteasome-mediated ubiquitin-dependent protein catabolic process"/>
    <property type="evidence" value="ECO:0007669"/>
    <property type="project" value="TreeGrafter"/>
</dbReference>
<evidence type="ECO:0000256" key="6">
    <source>
        <dbReference type="RuleBase" id="RU201113"/>
    </source>
</evidence>
<sequence>MHALRTQNRNVDFIETGFTGLTDFVVRYSVTRKSFLLTRNCALEALADQCLERCGNVNVGCNFKRTNVQDIEKHMEVCSYRLYKCEYGRPGGCSWMGRRWQILDHMHEDHESITILLENNHCKIKDFLLYDHDLTTQVIMAHGEVFWLRHRKDSSKFKFFGAVQQSLTITSRNVALENIAETIVDSHSNKQLSVSLPQHRLYECLTGKSMGCTWKGRQSDLWSHVLLKHHRSAMHWKREIRLFRVSNHDFSVNGTSTLLISVFDQLFWYQLRQDSSKNRWCQAIQYIGSKKQAVTYKYTLEFGPVPDDSLKRTIVYSRATHPEEEHIDNIFKSSDLRGYTATLRLLAKMDANQVKTGAKQAKIYAYTRGKRGDMRAGQELLKEDMLAKLDAHHERMMARMDSELKEMEACLGKETTDLEENPEE</sequence>
<dbReference type="PROSITE" id="PS51081">
    <property type="entry name" value="ZF_SIAH"/>
    <property type="match status" value="1"/>
</dbReference>
<name>A0A2J7QL72_9NEOP</name>
<evidence type="ECO:0000313" key="8">
    <source>
        <dbReference type="EMBL" id="PNF29336.1"/>
    </source>
</evidence>
<comment type="similarity">
    <text evidence="1 6">Belongs to the SINA (Seven in absentia) family.</text>
</comment>
<dbReference type="PANTHER" id="PTHR45877">
    <property type="entry name" value="E3 UBIQUITIN-PROTEIN LIGASE SIAH2"/>
    <property type="match status" value="1"/>
</dbReference>
<dbReference type="GO" id="GO:0005737">
    <property type="term" value="C:cytoplasm"/>
    <property type="evidence" value="ECO:0007669"/>
    <property type="project" value="InterPro"/>
</dbReference>
<comment type="pathway">
    <text evidence="6">Protein modification; protein ubiquitination.</text>
</comment>
<accession>A0A2J7QL72</accession>
<gene>
    <name evidence="8" type="ORF">B7P43_G07806</name>
</gene>
<dbReference type="PANTHER" id="PTHR45877:SF2">
    <property type="entry name" value="E3 UBIQUITIN-PROTEIN LIGASE SINA-RELATED"/>
    <property type="match status" value="1"/>
</dbReference>
<dbReference type="InterPro" id="IPR018121">
    <property type="entry name" value="7-in-absentia-prot_TRAF-dom"/>
</dbReference>
<dbReference type="Pfam" id="PF21361">
    <property type="entry name" value="Sina_ZnF"/>
    <property type="match status" value="1"/>
</dbReference>
<proteinExistence type="inferred from homology"/>
<dbReference type="EMBL" id="NEVH01013250">
    <property type="protein sequence ID" value="PNF29336.1"/>
    <property type="molecule type" value="Genomic_DNA"/>
</dbReference>
<evidence type="ECO:0000256" key="2">
    <source>
        <dbReference type="ARBA" id="ARBA00022723"/>
    </source>
</evidence>
<dbReference type="GO" id="GO:0061630">
    <property type="term" value="F:ubiquitin protein ligase activity"/>
    <property type="evidence" value="ECO:0007669"/>
    <property type="project" value="UniProtKB-EC"/>
</dbReference>
<evidence type="ECO:0000256" key="1">
    <source>
        <dbReference type="ARBA" id="ARBA00009119"/>
    </source>
</evidence>
<keyword evidence="4 6" id="KW-0862">Zinc</keyword>
<dbReference type="GO" id="GO:0008270">
    <property type="term" value="F:zinc ion binding"/>
    <property type="evidence" value="ECO:0007669"/>
    <property type="project" value="UniProtKB-KW"/>
</dbReference>